<dbReference type="CDD" id="cd01650">
    <property type="entry name" value="RT_nLTR_like"/>
    <property type="match status" value="1"/>
</dbReference>
<keyword evidence="3" id="KW-1185">Reference proteome</keyword>
<dbReference type="InterPro" id="IPR000477">
    <property type="entry name" value="RT_dom"/>
</dbReference>
<dbReference type="InterPro" id="IPR043502">
    <property type="entry name" value="DNA/RNA_pol_sf"/>
</dbReference>
<dbReference type="PROSITE" id="PS50878">
    <property type="entry name" value="RT_POL"/>
    <property type="match status" value="1"/>
</dbReference>
<evidence type="ECO:0000259" key="1">
    <source>
        <dbReference type="PROSITE" id="PS50878"/>
    </source>
</evidence>
<dbReference type="AlphaFoldDB" id="A0A8T0G1T2"/>
<feature type="domain" description="Reverse transcriptase" evidence="1">
    <location>
        <begin position="116"/>
        <end position="374"/>
    </location>
</feature>
<dbReference type="EMBL" id="JABXBU010000001">
    <property type="protein sequence ID" value="KAF8797327.1"/>
    <property type="molecule type" value="Genomic_DNA"/>
</dbReference>
<protein>
    <submittedName>
        <fullName evidence="2">Retrovirus-related Pol polyprotein type-2 like protein</fullName>
    </submittedName>
</protein>
<dbReference type="PANTHER" id="PTHR19446">
    <property type="entry name" value="REVERSE TRANSCRIPTASES"/>
    <property type="match status" value="1"/>
</dbReference>
<reference evidence="2" key="1">
    <citation type="journal article" date="2020" name="bioRxiv">
        <title>Chromosome-level reference genome of the European wasp spider Argiope bruennichi: a resource for studies on range expansion and evolutionary adaptation.</title>
        <authorList>
            <person name="Sheffer M.M."/>
            <person name="Hoppe A."/>
            <person name="Krehenwinkel H."/>
            <person name="Uhl G."/>
            <person name="Kuss A.W."/>
            <person name="Jensen L."/>
            <person name="Jensen C."/>
            <person name="Gillespie R.G."/>
            <person name="Hoff K.J."/>
            <person name="Prost S."/>
        </authorList>
    </citation>
    <scope>NUCLEOTIDE SEQUENCE</scope>
</reference>
<name>A0A8T0G1T2_ARGBR</name>
<accession>A0A8T0G1T2</accession>
<dbReference type="Pfam" id="PF00078">
    <property type="entry name" value="RVT_1"/>
    <property type="match status" value="1"/>
</dbReference>
<evidence type="ECO:0000313" key="3">
    <source>
        <dbReference type="Proteomes" id="UP000807504"/>
    </source>
</evidence>
<evidence type="ECO:0000313" key="2">
    <source>
        <dbReference type="EMBL" id="KAF8797327.1"/>
    </source>
</evidence>
<dbReference type="Proteomes" id="UP000807504">
    <property type="component" value="Unassembled WGS sequence"/>
</dbReference>
<sequence>MIDIENAEVCQKLYRRNRRRAIREITGVSGDRCSIPTSPWMPTSETLGVKLTSPLASSPPAPTNGSPFLPSLFTPAEIEKKIKKAENTAPGPDRLTYHHWRSVPGAPKFLARVFNVVLHLRKIPESWKTSTTILLPKSGDPTLPVNWRPIALSSTIYKIFTKCLTARLSTWCEKYSVLSRCQKGFTPHDGVIEHNYSLQRRLDAARLHKKDLCIGWLDVSNAFGSLPHEAIFEALEAVGTGPLFVDIIRDLYRGSRTKILSDGGVTSEIPILSGVKQGCPISGLLFNICIDPVIRSIQGDHVEHKVLAFADDLCLLAASPVELQNNLDSVQAQLAALGMALNPRKSVSLHFSGCTPFPMRTAQFQKTAWQALDATIRGEIKNTLGLPENAANEYLYGHKSKGSCSIPIAAEESDLNRIDTAFKLLTSSDEEIVLLATEDLRQTIAHRLKIPSPTDAHLEEFLSGVTEGPFSTSDNAYSNVWTCARLASRRLGVVWEFDDGVPRVKYNEIVVRASGRRKVIFSIRDRLRNNRSTALINKPSQGKAMECVAQSPASSHFIADGTYTRFADWRFVHRARLNLLPLNGSQPWKDNKRCRRCNEADLETLPHVLNHCKGRSRGWQLRHDTIVARVKKALATRCTIISENQRVGPDNLRPDLVVQSGNKIFVVDVTIPFENRMEGFEKAKRLKHDKYASLLPLYSSNGVQATIVPIVVGALGAWDPENDRFLSKFMSRGYLNKFRKLCVSDCIRWSRDIYVEHITGHRQFTDGVDLAEHLTPPEPPSDV</sequence>
<proteinExistence type="predicted"/>
<dbReference type="SUPFAM" id="SSF56672">
    <property type="entry name" value="DNA/RNA polymerases"/>
    <property type="match status" value="1"/>
</dbReference>
<reference evidence="2" key="2">
    <citation type="submission" date="2020-06" db="EMBL/GenBank/DDBJ databases">
        <authorList>
            <person name="Sheffer M."/>
        </authorList>
    </citation>
    <scope>NUCLEOTIDE SEQUENCE</scope>
</reference>
<dbReference type="InterPro" id="IPR043128">
    <property type="entry name" value="Rev_trsase/Diguanyl_cyclase"/>
</dbReference>
<dbReference type="Gene3D" id="3.30.70.270">
    <property type="match status" value="1"/>
</dbReference>
<gene>
    <name evidence="2" type="ORF">HNY73_001607</name>
</gene>
<comment type="caution">
    <text evidence="2">The sequence shown here is derived from an EMBL/GenBank/DDBJ whole genome shotgun (WGS) entry which is preliminary data.</text>
</comment>
<dbReference type="GO" id="GO:0071897">
    <property type="term" value="P:DNA biosynthetic process"/>
    <property type="evidence" value="ECO:0007669"/>
    <property type="project" value="UniProtKB-ARBA"/>
</dbReference>
<organism evidence="2 3">
    <name type="scientific">Argiope bruennichi</name>
    <name type="common">Wasp spider</name>
    <name type="synonym">Aranea bruennichi</name>
    <dbReference type="NCBI Taxonomy" id="94029"/>
    <lineage>
        <taxon>Eukaryota</taxon>
        <taxon>Metazoa</taxon>
        <taxon>Ecdysozoa</taxon>
        <taxon>Arthropoda</taxon>
        <taxon>Chelicerata</taxon>
        <taxon>Arachnida</taxon>
        <taxon>Araneae</taxon>
        <taxon>Araneomorphae</taxon>
        <taxon>Entelegynae</taxon>
        <taxon>Araneoidea</taxon>
        <taxon>Araneidae</taxon>
        <taxon>Argiope</taxon>
    </lineage>
</organism>